<evidence type="ECO:0000313" key="3">
    <source>
        <dbReference type="EMBL" id="SNB66955.1"/>
    </source>
</evidence>
<reference evidence="3 4" key="2">
    <citation type="submission" date="2017-06" db="EMBL/GenBank/DDBJ databases">
        <authorList>
            <person name="Kim H.J."/>
            <person name="Triplett B.A."/>
        </authorList>
    </citation>
    <scope>NUCLEOTIDE SEQUENCE [LARGE SCALE GENOMIC DNA]</scope>
    <source>
        <strain evidence="3">Kingella_eburonensis</strain>
    </source>
</reference>
<keyword evidence="1" id="KW-0732">Signal</keyword>
<sequence length="151" mass="17018">MKRLKYALLLSLGLATMSGQALADDSQLPASVVQYMQSRRVVVDTSKAELCFPDTKDCHKVLIGKTTPKGTYRMTLHTTDKKGYGGDVIGFKEENGFLFALHRVWTQIPAEHRLQRIASDNVADRVMTNGCINVENAVYDRLKKYFYVDIV</sequence>
<gene>
    <name evidence="3" type="ORF">KEBURONENSIS_01202</name>
    <name evidence="2" type="ORF">KEBURONENSIS_02038</name>
</gene>
<feature type="signal peptide" evidence="1">
    <location>
        <begin position="1"/>
        <end position="23"/>
    </location>
</feature>
<reference evidence="2" key="1">
    <citation type="submission" date="2017-05" db="EMBL/GenBank/DDBJ databases">
        <authorList>
            <person name="Song R."/>
            <person name="Chenine A.L."/>
            <person name="Ruprecht R.M."/>
        </authorList>
    </citation>
    <scope>NUCLEOTIDE SEQUENCE</scope>
    <source>
        <strain evidence="2">Kingella_eburonensis</strain>
    </source>
</reference>
<proteinExistence type="predicted"/>
<dbReference type="STRING" id="1522312.GCA_900177895_02284"/>
<dbReference type="OrthoDB" id="7202732at2"/>
<evidence type="ECO:0000313" key="2">
    <source>
        <dbReference type="EMBL" id="SMQ13442.1"/>
    </source>
</evidence>
<protein>
    <recommendedName>
        <fullName evidence="5">L,D-transpeptidase catalytic domain</fullName>
    </recommendedName>
</protein>
<dbReference type="EMBL" id="FXUV02000020">
    <property type="protein sequence ID" value="SNB66955.1"/>
    <property type="molecule type" value="Genomic_DNA"/>
</dbReference>
<organism evidence="3 4">
    <name type="scientific">Kingella negevensis</name>
    <dbReference type="NCBI Taxonomy" id="1522312"/>
    <lineage>
        <taxon>Bacteria</taxon>
        <taxon>Pseudomonadati</taxon>
        <taxon>Pseudomonadota</taxon>
        <taxon>Betaproteobacteria</taxon>
        <taxon>Neisseriales</taxon>
        <taxon>Neisseriaceae</taxon>
        <taxon>Kingella</taxon>
    </lineage>
</organism>
<evidence type="ECO:0000313" key="4">
    <source>
        <dbReference type="Proteomes" id="UP000215450"/>
    </source>
</evidence>
<evidence type="ECO:0008006" key="5">
    <source>
        <dbReference type="Google" id="ProtNLM"/>
    </source>
</evidence>
<name>A0A238TAF7_9NEIS</name>
<accession>A0A238TAF7</accession>
<feature type="chain" id="PRO_5015075239" description="L,D-transpeptidase catalytic domain" evidence="1">
    <location>
        <begin position="24"/>
        <end position="151"/>
    </location>
</feature>
<dbReference type="AlphaFoldDB" id="A0A238TAF7"/>
<keyword evidence="4" id="KW-1185">Reference proteome</keyword>
<dbReference type="EMBL" id="FXUV01000064">
    <property type="protein sequence ID" value="SMQ13442.1"/>
    <property type="molecule type" value="Genomic_DNA"/>
</dbReference>
<dbReference type="Proteomes" id="UP000215450">
    <property type="component" value="Unassembled WGS sequence"/>
</dbReference>
<evidence type="ECO:0000256" key="1">
    <source>
        <dbReference type="SAM" id="SignalP"/>
    </source>
</evidence>